<evidence type="ECO:0000313" key="1">
    <source>
        <dbReference type="EMBL" id="CAK9065966.1"/>
    </source>
</evidence>
<gene>
    <name evidence="1" type="ORF">SCF082_LOCUS33662</name>
</gene>
<protein>
    <submittedName>
        <fullName evidence="1">Uncharacterized protein</fullName>
    </submittedName>
</protein>
<keyword evidence="2" id="KW-1185">Reference proteome</keyword>
<sequence>MELMARQVQFQALEKSAADVLLCSRLGRAVVLALVVVFIDRLCHFLWKCAEDQIDPDLEIAMEPDSSAAVLHWPRLIGRGRAQPMKSWQVMAGTPRCT</sequence>
<organism evidence="1 2">
    <name type="scientific">Durusdinium trenchii</name>
    <dbReference type="NCBI Taxonomy" id="1381693"/>
    <lineage>
        <taxon>Eukaryota</taxon>
        <taxon>Sar</taxon>
        <taxon>Alveolata</taxon>
        <taxon>Dinophyceae</taxon>
        <taxon>Suessiales</taxon>
        <taxon>Symbiodiniaceae</taxon>
        <taxon>Durusdinium</taxon>
    </lineage>
</organism>
<reference evidence="1 2" key="1">
    <citation type="submission" date="2024-02" db="EMBL/GenBank/DDBJ databases">
        <authorList>
            <person name="Chen Y."/>
            <person name="Shah S."/>
            <person name="Dougan E. K."/>
            <person name="Thang M."/>
            <person name="Chan C."/>
        </authorList>
    </citation>
    <scope>NUCLEOTIDE SEQUENCE [LARGE SCALE GENOMIC DNA]</scope>
</reference>
<name>A0ABP0NQ98_9DINO</name>
<evidence type="ECO:0000313" key="2">
    <source>
        <dbReference type="Proteomes" id="UP001642464"/>
    </source>
</evidence>
<comment type="caution">
    <text evidence="1">The sequence shown here is derived from an EMBL/GenBank/DDBJ whole genome shotgun (WGS) entry which is preliminary data.</text>
</comment>
<accession>A0ABP0NQ98</accession>
<proteinExistence type="predicted"/>
<dbReference type="Proteomes" id="UP001642464">
    <property type="component" value="Unassembled WGS sequence"/>
</dbReference>
<dbReference type="EMBL" id="CAXAMM010030113">
    <property type="protein sequence ID" value="CAK9065966.1"/>
    <property type="molecule type" value="Genomic_DNA"/>
</dbReference>